<protein>
    <submittedName>
        <fullName evidence="1">Phosphate ABC transporter, permease protein PstA</fullName>
    </submittedName>
</protein>
<reference evidence="1 2" key="1">
    <citation type="submission" date="2019-11" db="EMBL/GenBank/DDBJ databases">
        <title>Draft Genome Sequence of Plant Growth-Promoting Rhizosphere-Associated Bacteria.</title>
        <authorList>
            <person name="Vasilyev I.Y."/>
            <person name="Radchenko V."/>
            <person name="Ilnitskaya E.V."/>
        </authorList>
    </citation>
    <scope>NUCLEOTIDE SEQUENCE [LARGE SCALE GENOMIC DNA]</scope>
    <source>
        <strain evidence="1 2">VRA_MhP_f</strain>
    </source>
</reference>
<accession>A0A7X2SZA0</accession>
<proteinExistence type="predicted"/>
<name>A0A7X2SZA0_ENTAG</name>
<organism evidence="1 2">
    <name type="scientific">Enterobacter agglomerans</name>
    <name type="common">Erwinia herbicola</name>
    <name type="synonym">Pantoea agglomerans</name>
    <dbReference type="NCBI Taxonomy" id="549"/>
    <lineage>
        <taxon>Bacteria</taxon>
        <taxon>Pseudomonadati</taxon>
        <taxon>Pseudomonadota</taxon>
        <taxon>Gammaproteobacteria</taxon>
        <taxon>Enterobacterales</taxon>
        <taxon>Erwiniaceae</taxon>
        <taxon>Pantoea</taxon>
        <taxon>Pantoea agglomerans group</taxon>
    </lineage>
</organism>
<dbReference type="Proteomes" id="UP000461948">
    <property type="component" value="Unassembled WGS sequence"/>
</dbReference>
<dbReference type="EMBL" id="WKLC01002280">
    <property type="protein sequence ID" value="MSE18994.1"/>
    <property type="molecule type" value="Genomic_DNA"/>
</dbReference>
<feature type="non-terminal residue" evidence="1">
    <location>
        <position position="1"/>
    </location>
</feature>
<feature type="non-terminal residue" evidence="1">
    <location>
        <position position="157"/>
    </location>
</feature>
<sequence>TLLIGLLAWQGVRAFWPQRVDLYTFSQPEGGETRLLGETLEHQRRFPAPADGQGNSGGQVNRYLIKTGNRDWDAPDFRVVYSRTAAQVGQPADIMVLQRRSHGQAYGWFVGLREDNEELTAQDPDALLHQRLGQVQMLVRQANQIRRVDMARLNSQR</sequence>
<evidence type="ECO:0000313" key="2">
    <source>
        <dbReference type="Proteomes" id="UP000461948"/>
    </source>
</evidence>
<dbReference type="AlphaFoldDB" id="A0A7X2SZA0"/>
<evidence type="ECO:0000313" key="1">
    <source>
        <dbReference type="EMBL" id="MSE18994.1"/>
    </source>
</evidence>
<gene>
    <name evidence="1" type="ORF">GKC49_29005</name>
</gene>
<comment type="caution">
    <text evidence="1">The sequence shown here is derived from an EMBL/GenBank/DDBJ whole genome shotgun (WGS) entry which is preliminary data.</text>
</comment>